<feature type="non-terminal residue" evidence="2">
    <location>
        <position position="1"/>
    </location>
</feature>
<gene>
    <name evidence="2" type="ORF">GTI89_18490</name>
</gene>
<dbReference type="Gene3D" id="3.90.650.10">
    <property type="entry name" value="PurM-like C-terminal domain"/>
    <property type="match status" value="1"/>
</dbReference>
<evidence type="ECO:0000313" key="2">
    <source>
        <dbReference type="EMBL" id="MXS28033.1"/>
    </source>
</evidence>
<name>A0A6I4XKE1_ENTGA</name>
<reference evidence="2 3" key="1">
    <citation type="submission" date="2019-04" db="EMBL/GenBank/DDBJ databases">
        <title>Step-wise assembly of the neonatal virome modulated by breast feeding.</title>
        <authorList>
            <person name="Liang G."/>
            <person name="Bushman F."/>
        </authorList>
    </citation>
    <scope>NUCLEOTIDE SEQUENCE [LARGE SCALE GENOMIC DNA]</scope>
    <source>
        <strain evidence="2 3">E3404</strain>
    </source>
</reference>
<keyword evidence="2" id="KW-0418">Kinase</keyword>
<dbReference type="Proteomes" id="UP000439965">
    <property type="component" value="Unassembled WGS sequence"/>
</dbReference>
<dbReference type="RefSeq" id="WP_237440977.1">
    <property type="nucleotide sequence ID" value="NZ_WVTI01000436.1"/>
</dbReference>
<dbReference type="AlphaFoldDB" id="A0A6I4XKE1"/>
<feature type="domain" description="PurM-like C-terminal" evidence="1">
    <location>
        <begin position="1"/>
        <end position="41"/>
    </location>
</feature>
<dbReference type="SUPFAM" id="SSF56042">
    <property type="entry name" value="PurM C-terminal domain-like"/>
    <property type="match status" value="1"/>
</dbReference>
<protein>
    <submittedName>
        <fullName evidence="2">Selenide, water dikinase SelD</fullName>
    </submittedName>
</protein>
<dbReference type="InterPro" id="IPR036676">
    <property type="entry name" value="PurM-like_C_sf"/>
</dbReference>
<dbReference type="InterPro" id="IPR010918">
    <property type="entry name" value="PurM-like_C_dom"/>
</dbReference>
<evidence type="ECO:0000259" key="1">
    <source>
        <dbReference type="Pfam" id="PF02769"/>
    </source>
</evidence>
<proteinExistence type="predicted"/>
<dbReference type="Pfam" id="PF02769">
    <property type="entry name" value="AIRS_C"/>
    <property type="match status" value="1"/>
</dbReference>
<dbReference type="GO" id="GO:0016301">
    <property type="term" value="F:kinase activity"/>
    <property type="evidence" value="ECO:0007669"/>
    <property type="project" value="UniProtKB-KW"/>
</dbReference>
<dbReference type="EMBL" id="WVTI01000436">
    <property type="protein sequence ID" value="MXS28033.1"/>
    <property type="molecule type" value="Genomic_DNA"/>
</dbReference>
<keyword evidence="2" id="KW-0808">Transferase</keyword>
<evidence type="ECO:0000313" key="3">
    <source>
        <dbReference type="Proteomes" id="UP000439965"/>
    </source>
</evidence>
<sequence length="44" mass="4443">SGGLLISVAADEAAACLAAIQKEDPVAKIIGEVLPKEQQAVVLL</sequence>
<accession>A0A6I4XKE1</accession>
<organism evidence="2 3">
    <name type="scientific">Enterococcus gallinarum</name>
    <dbReference type="NCBI Taxonomy" id="1353"/>
    <lineage>
        <taxon>Bacteria</taxon>
        <taxon>Bacillati</taxon>
        <taxon>Bacillota</taxon>
        <taxon>Bacilli</taxon>
        <taxon>Lactobacillales</taxon>
        <taxon>Enterococcaceae</taxon>
        <taxon>Enterococcus</taxon>
    </lineage>
</organism>
<comment type="caution">
    <text evidence="2">The sequence shown here is derived from an EMBL/GenBank/DDBJ whole genome shotgun (WGS) entry which is preliminary data.</text>
</comment>